<evidence type="ECO:0008006" key="3">
    <source>
        <dbReference type="Google" id="ProtNLM"/>
    </source>
</evidence>
<dbReference type="GO" id="GO:0007007">
    <property type="term" value="P:inner mitochondrial membrane organization"/>
    <property type="evidence" value="ECO:0007669"/>
    <property type="project" value="TreeGrafter"/>
</dbReference>
<dbReference type="EMBL" id="KZ355956">
    <property type="protein sequence ID" value="PIO60194.1"/>
    <property type="molecule type" value="Genomic_DNA"/>
</dbReference>
<proteinExistence type="predicted"/>
<evidence type="ECO:0000313" key="1">
    <source>
        <dbReference type="EMBL" id="PIO60194.1"/>
    </source>
</evidence>
<keyword evidence="2" id="KW-1185">Reference proteome</keyword>
<evidence type="ECO:0000313" key="2">
    <source>
        <dbReference type="Proteomes" id="UP000230423"/>
    </source>
</evidence>
<organism evidence="1 2">
    <name type="scientific">Teladorsagia circumcincta</name>
    <name type="common">Brown stomach worm</name>
    <name type="synonym">Ostertagia circumcincta</name>
    <dbReference type="NCBI Taxonomy" id="45464"/>
    <lineage>
        <taxon>Eukaryota</taxon>
        <taxon>Metazoa</taxon>
        <taxon>Ecdysozoa</taxon>
        <taxon>Nematoda</taxon>
        <taxon>Chromadorea</taxon>
        <taxon>Rhabditida</taxon>
        <taxon>Rhabditina</taxon>
        <taxon>Rhabditomorpha</taxon>
        <taxon>Strongyloidea</taxon>
        <taxon>Trichostrongylidae</taxon>
        <taxon>Teladorsagia</taxon>
    </lineage>
</organism>
<dbReference type="OrthoDB" id="70030at2759"/>
<accession>A0A2G9TQD0</accession>
<dbReference type="PANTHER" id="PTHR21588">
    <property type="entry name" value="COILED-COIL-HELIX-COILED-COIL-HELIX DOMAIN CONTAINING 6"/>
    <property type="match status" value="1"/>
</dbReference>
<dbReference type="InterPro" id="IPR052632">
    <property type="entry name" value="MICOS_subunit_Mic19"/>
</dbReference>
<reference evidence="1 2" key="1">
    <citation type="submission" date="2015-09" db="EMBL/GenBank/DDBJ databases">
        <title>Draft genome of the parasitic nematode Teladorsagia circumcincta isolate WARC Sus (inbred).</title>
        <authorList>
            <person name="Mitreva M."/>
        </authorList>
    </citation>
    <scope>NUCLEOTIDE SEQUENCE [LARGE SCALE GENOMIC DNA]</scope>
    <source>
        <strain evidence="1 2">S</strain>
    </source>
</reference>
<name>A0A2G9TQD0_TELCI</name>
<protein>
    <recommendedName>
        <fullName evidence="3">CHCH domain protein</fullName>
    </recommendedName>
</protein>
<dbReference type="GO" id="GO:0061617">
    <property type="term" value="C:MICOS complex"/>
    <property type="evidence" value="ECO:0007669"/>
    <property type="project" value="TreeGrafter"/>
</dbReference>
<gene>
    <name evidence="1" type="ORF">TELCIR_18315</name>
</gene>
<sequence>MPILAVIVNNRTAHAHAGTPHLSLGFEVRLYNVKTREDLGFGRKRIVQGEPIGSRLECDNSPDSVFLEQTGTSHHIGDDLEERKRVFEETVERVQEKFFAYHRENVCADNEKEIMSCLQENPNRVLKCAPLTTLYEKCVSDFRQEVLKGN</sequence>
<dbReference type="PANTHER" id="PTHR21588:SF18">
    <property type="entry name" value="MICOS COMPLEX SUBUNIT MIC19"/>
    <property type="match status" value="1"/>
</dbReference>
<dbReference type="Proteomes" id="UP000230423">
    <property type="component" value="Unassembled WGS sequence"/>
</dbReference>
<dbReference type="PROSITE" id="PS51808">
    <property type="entry name" value="CHCH"/>
    <property type="match status" value="1"/>
</dbReference>
<dbReference type="AlphaFoldDB" id="A0A2G9TQD0"/>